<dbReference type="SMART" id="SM00342">
    <property type="entry name" value="HTH_ARAC"/>
    <property type="match status" value="1"/>
</dbReference>
<dbReference type="GeneID" id="78295982"/>
<dbReference type="SUPFAM" id="SSF46689">
    <property type="entry name" value="Homeodomain-like"/>
    <property type="match status" value="2"/>
</dbReference>
<dbReference type="RefSeq" id="WP_116884691.1">
    <property type="nucleotide sequence ID" value="NZ_CAUBWW010000029.1"/>
</dbReference>
<gene>
    <name evidence="5" type="ORF">C8D82_1214</name>
</gene>
<evidence type="ECO:0000256" key="3">
    <source>
        <dbReference type="ARBA" id="ARBA00023163"/>
    </source>
</evidence>
<dbReference type="PROSITE" id="PS01124">
    <property type="entry name" value="HTH_ARAC_FAMILY_2"/>
    <property type="match status" value="1"/>
</dbReference>
<dbReference type="PANTHER" id="PTHR46796">
    <property type="entry name" value="HTH-TYPE TRANSCRIPTIONAL ACTIVATOR RHAS-RELATED"/>
    <property type="match status" value="1"/>
</dbReference>
<sequence>MKAIHHLQLRSNCLYLGGEGNNAEKLSGGFYDHTFIPEFAGEYFRHKYFAITYILKGHGVFKDHCARSFDYREGDLVFRHADTPFFMSKCFREDGWLEFSAALPQSLSDALLAAGVLRKDLTFLSPGISPALLGMAEAYTDSLFCVNKNAGAAQAYAAILNFLDELARSTAPENFAGTPKEMGQLEQVRQLLDDVSDTTPLPLLARRIGMGYENFRKSFRRRFGLSPQEYRIQRRLDQADALLRHTRLSIKEIAGRLGYSDITAFSRQYRKFRRVPPSSGRDALPPAAGAAAFPGVPGR</sequence>
<organism evidence="5 6">
    <name type="scientific">Victivallis vadensis</name>
    <dbReference type="NCBI Taxonomy" id="172901"/>
    <lineage>
        <taxon>Bacteria</taxon>
        <taxon>Pseudomonadati</taxon>
        <taxon>Lentisphaerota</taxon>
        <taxon>Lentisphaeria</taxon>
        <taxon>Victivallales</taxon>
        <taxon>Victivallaceae</taxon>
        <taxon>Victivallis</taxon>
    </lineage>
</organism>
<name>A0A2U1ASD8_9BACT</name>
<proteinExistence type="predicted"/>
<dbReference type="SUPFAM" id="SSF51215">
    <property type="entry name" value="Regulatory protein AraC"/>
    <property type="match status" value="1"/>
</dbReference>
<dbReference type="EMBL" id="QEKH01000021">
    <property type="protein sequence ID" value="PVY39330.1"/>
    <property type="molecule type" value="Genomic_DNA"/>
</dbReference>
<comment type="caution">
    <text evidence="5">The sequence shown here is derived from an EMBL/GenBank/DDBJ whole genome shotgun (WGS) entry which is preliminary data.</text>
</comment>
<evidence type="ECO:0000256" key="1">
    <source>
        <dbReference type="ARBA" id="ARBA00023015"/>
    </source>
</evidence>
<dbReference type="InterPro" id="IPR050204">
    <property type="entry name" value="AraC_XylS_family_regulators"/>
</dbReference>
<keyword evidence="2 5" id="KW-0238">DNA-binding</keyword>
<dbReference type="GO" id="GO:0043565">
    <property type="term" value="F:sequence-specific DNA binding"/>
    <property type="evidence" value="ECO:0007669"/>
    <property type="project" value="InterPro"/>
</dbReference>
<dbReference type="InterPro" id="IPR009057">
    <property type="entry name" value="Homeodomain-like_sf"/>
</dbReference>
<dbReference type="InterPro" id="IPR037923">
    <property type="entry name" value="HTH-like"/>
</dbReference>
<reference evidence="5 6" key="1">
    <citation type="submission" date="2018-04" db="EMBL/GenBank/DDBJ databases">
        <title>Genomic Encyclopedia of Type Strains, Phase IV (KMG-IV): sequencing the most valuable type-strain genomes for metagenomic binning, comparative biology and taxonomic classification.</title>
        <authorList>
            <person name="Goeker M."/>
        </authorList>
    </citation>
    <scope>NUCLEOTIDE SEQUENCE [LARGE SCALE GENOMIC DNA]</scope>
    <source>
        <strain evidence="5 6">DSM 14823</strain>
    </source>
</reference>
<dbReference type="Gene3D" id="1.10.10.60">
    <property type="entry name" value="Homeodomain-like"/>
    <property type="match status" value="2"/>
</dbReference>
<evidence type="ECO:0000313" key="5">
    <source>
        <dbReference type="EMBL" id="PVY39330.1"/>
    </source>
</evidence>
<evidence type="ECO:0000313" key="6">
    <source>
        <dbReference type="Proteomes" id="UP000245959"/>
    </source>
</evidence>
<evidence type="ECO:0000256" key="4">
    <source>
        <dbReference type="SAM" id="MobiDB-lite"/>
    </source>
</evidence>
<accession>A0A2U1ASD8</accession>
<dbReference type="PANTHER" id="PTHR46796:SF2">
    <property type="entry name" value="TRANSCRIPTIONAL REGULATORY PROTEIN"/>
    <property type="match status" value="1"/>
</dbReference>
<feature type="compositionally biased region" description="Low complexity" evidence="4">
    <location>
        <begin position="280"/>
        <end position="299"/>
    </location>
</feature>
<evidence type="ECO:0000256" key="2">
    <source>
        <dbReference type="ARBA" id="ARBA00023125"/>
    </source>
</evidence>
<feature type="region of interest" description="Disordered" evidence="4">
    <location>
        <begin position="276"/>
        <end position="299"/>
    </location>
</feature>
<dbReference type="AlphaFoldDB" id="A0A2U1ASD8"/>
<keyword evidence="3" id="KW-0804">Transcription</keyword>
<protein>
    <submittedName>
        <fullName evidence="5">AraC-like DNA-binding protein</fullName>
    </submittedName>
</protein>
<keyword evidence="1" id="KW-0805">Transcription regulation</keyword>
<keyword evidence="6" id="KW-1185">Reference proteome</keyword>
<dbReference type="GO" id="GO:0003700">
    <property type="term" value="F:DNA-binding transcription factor activity"/>
    <property type="evidence" value="ECO:0007669"/>
    <property type="project" value="InterPro"/>
</dbReference>
<dbReference type="InterPro" id="IPR018060">
    <property type="entry name" value="HTH_AraC"/>
</dbReference>
<dbReference type="Proteomes" id="UP000245959">
    <property type="component" value="Unassembled WGS sequence"/>
</dbReference>
<dbReference type="Pfam" id="PF12833">
    <property type="entry name" value="HTH_18"/>
    <property type="match status" value="1"/>
</dbReference>